<dbReference type="AlphaFoldDB" id="A0A1M7QI33"/>
<keyword evidence="2" id="KW-1185">Reference proteome</keyword>
<proteinExistence type="predicted"/>
<reference evidence="1 2" key="1">
    <citation type="submission" date="2016-11" db="EMBL/GenBank/DDBJ databases">
        <authorList>
            <person name="Jaros S."/>
            <person name="Januszkiewicz K."/>
            <person name="Wedrychowicz H."/>
        </authorList>
    </citation>
    <scope>NUCLEOTIDE SEQUENCE [LARGE SCALE GENOMIC DNA]</scope>
    <source>
        <strain evidence="1 2">CGMCC 1.6102</strain>
    </source>
</reference>
<organism evidence="1 2">
    <name type="scientific">Cyclobacterium lianum</name>
    <dbReference type="NCBI Taxonomy" id="388280"/>
    <lineage>
        <taxon>Bacteria</taxon>
        <taxon>Pseudomonadati</taxon>
        <taxon>Bacteroidota</taxon>
        <taxon>Cytophagia</taxon>
        <taxon>Cytophagales</taxon>
        <taxon>Cyclobacteriaceae</taxon>
        <taxon>Cyclobacterium</taxon>
    </lineage>
</organism>
<name>A0A1M7QI33_9BACT</name>
<accession>A0A1M7QI33</accession>
<dbReference type="Proteomes" id="UP000184513">
    <property type="component" value="Unassembled WGS sequence"/>
</dbReference>
<dbReference type="STRING" id="388280.SAMN04488057_11883"/>
<gene>
    <name evidence="1" type="ORF">SAMN04488057_11883</name>
</gene>
<protein>
    <submittedName>
        <fullName evidence="1">Uncharacterized protein</fullName>
    </submittedName>
</protein>
<evidence type="ECO:0000313" key="2">
    <source>
        <dbReference type="Proteomes" id="UP000184513"/>
    </source>
</evidence>
<evidence type="ECO:0000313" key="1">
    <source>
        <dbReference type="EMBL" id="SHN30810.1"/>
    </source>
</evidence>
<sequence length="46" mass="5308">MDHIRKVLPKVRLNLGERVKSISFEGLNYRSKAISHTVKLLQVGYI</sequence>
<dbReference type="EMBL" id="FRCY01000018">
    <property type="protein sequence ID" value="SHN30810.1"/>
    <property type="molecule type" value="Genomic_DNA"/>
</dbReference>